<feature type="region of interest" description="Disordered" evidence="1">
    <location>
        <begin position="322"/>
        <end position="368"/>
    </location>
</feature>
<feature type="non-terminal residue" evidence="2">
    <location>
        <position position="1"/>
    </location>
</feature>
<feature type="region of interest" description="Disordered" evidence="1">
    <location>
        <begin position="245"/>
        <end position="271"/>
    </location>
</feature>
<sequence>VGANWENQLLSGYGKITKQPNIQDHDGSPKEHQLLQGLYNFLHYSINLHPAVKDTVQYDKKAGSYWCQLDEQWFVLTKDTLREALQITPANNNQAFIALPSSDALINFVNELGYPKRHRFHPRPDSPLHLPNEEPVLGYLKFSAKGTKREVFEMPIPSSLITADIQEASYYQEYLKMWPIIEGKKRSLKSVAASEAEDVPAMEPHVAAEDADLQKTLEESMKTAYAPPRGPLPPVVIREPESRQYQPLLEVPGKGKAKVTEEQSDNEEESKKVVLGADEGGQSKGQAGLDLGAQAEGQTGSDAAKSFSCVLHFKELVQDLAEARKKKKKSHESPKTPPRSPPHQPPPPPPPPPAGPSRLGRLRNKNPRKIVSLLNRAQQEDHAFQVTLFHHTDFVVSSELA</sequence>
<name>A0A699JI59_TANCI</name>
<reference evidence="2" key="1">
    <citation type="journal article" date="2019" name="Sci. Rep.">
        <title>Draft genome of Tanacetum cinerariifolium, the natural source of mosquito coil.</title>
        <authorList>
            <person name="Yamashiro T."/>
            <person name="Shiraishi A."/>
            <person name="Satake H."/>
            <person name="Nakayama K."/>
        </authorList>
    </citation>
    <scope>NUCLEOTIDE SEQUENCE</scope>
</reference>
<accession>A0A699JI59</accession>
<protein>
    <submittedName>
        <fullName evidence="2">Histone deacetylase 14</fullName>
    </submittedName>
</protein>
<dbReference type="EMBL" id="BKCJ010412447">
    <property type="protein sequence ID" value="GFA37022.1"/>
    <property type="molecule type" value="Genomic_DNA"/>
</dbReference>
<dbReference type="AlphaFoldDB" id="A0A699JI59"/>
<proteinExistence type="predicted"/>
<gene>
    <name evidence="2" type="ORF">Tci_608994</name>
</gene>
<evidence type="ECO:0000256" key="1">
    <source>
        <dbReference type="SAM" id="MobiDB-lite"/>
    </source>
</evidence>
<organism evidence="2">
    <name type="scientific">Tanacetum cinerariifolium</name>
    <name type="common">Dalmatian daisy</name>
    <name type="synonym">Chrysanthemum cinerariifolium</name>
    <dbReference type="NCBI Taxonomy" id="118510"/>
    <lineage>
        <taxon>Eukaryota</taxon>
        <taxon>Viridiplantae</taxon>
        <taxon>Streptophyta</taxon>
        <taxon>Embryophyta</taxon>
        <taxon>Tracheophyta</taxon>
        <taxon>Spermatophyta</taxon>
        <taxon>Magnoliopsida</taxon>
        <taxon>eudicotyledons</taxon>
        <taxon>Gunneridae</taxon>
        <taxon>Pentapetalae</taxon>
        <taxon>asterids</taxon>
        <taxon>campanulids</taxon>
        <taxon>Asterales</taxon>
        <taxon>Asteraceae</taxon>
        <taxon>Asteroideae</taxon>
        <taxon>Anthemideae</taxon>
        <taxon>Anthemidinae</taxon>
        <taxon>Tanacetum</taxon>
    </lineage>
</organism>
<comment type="caution">
    <text evidence="2">The sequence shown here is derived from an EMBL/GenBank/DDBJ whole genome shotgun (WGS) entry which is preliminary data.</text>
</comment>
<feature type="compositionally biased region" description="Pro residues" evidence="1">
    <location>
        <begin position="335"/>
        <end position="355"/>
    </location>
</feature>
<evidence type="ECO:0000313" key="2">
    <source>
        <dbReference type="EMBL" id="GFA37022.1"/>
    </source>
</evidence>